<evidence type="ECO:0000313" key="8">
    <source>
        <dbReference type="EMBL" id="GIF76447.1"/>
    </source>
</evidence>
<dbReference type="InterPro" id="IPR013325">
    <property type="entry name" value="RNA_pol_sigma_r2"/>
</dbReference>
<dbReference type="Pfam" id="PF04545">
    <property type="entry name" value="Sigma70_r4"/>
    <property type="match status" value="1"/>
</dbReference>
<organism evidence="8 9">
    <name type="scientific">Asanoa siamensis</name>
    <dbReference type="NCBI Taxonomy" id="926357"/>
    <lineage>
        <taxon>Bacteria</taxon>
        <taxon>Bacillati</taxon>
        <taxon>Actinomycetota</taxon>
        <taxon>Actinomycetes</taxon>
        <taxon>Micromonosporales</taxon>
        <taxon>Micromonosporaceae</taxon>
        <taxon>Asanoa</taxon>
    </lineage>
</organism>
<dbReference type="InterPro" id="IPR007630">
    <property type="entry name" value="RNA_pol_sigma70_r4"/>
</dbReference>
<dbReference type="InterPro" id="IPR014322">
    <property type="entry name" value="RNA_pol_sigma-B/F/G"/>
</dbReference>
<keyword evidence="9" id="KW-1185">Reference proteome</keyword>
<dbReference type="InterPro" id="IPR000943">
    <property type="entry name" value="RNA_pol_sigma70"/>
</dbReference>
<proteinExistence type="predicted"/>
<reference evidence="8 9" key="1">
    <citation type="submission" date="2021-01" db="EMBL/GenBank/DDBJ databases">
        <title>Whole genome shotgun sequence of Asanoa siamensis NBRC 107932.</title>
        <authorList>
            <person name="Komaki H."/>
            <person name="Tamura T."/>
        </authorList>
    </citation>
    <scope>NUCLEOTIDE SEQUENCE [LARGE SCALE GENOMIC DNA]</scope>
    <source>
        <strain evidence="8 9">NBRC 107932</strain>
    </source>
</reference>
<evidence type="ECO:0000256" key="3">
    <source>
        <dbReference type="ARBA" id="ARBA00023125"/>
    </source>
</evidence>
<dbReference type="InterPro" id="IPR007624">
    <property type="entry name" value="RNA_pol_sigma70_r3"/>
</dbReference>
<dbReference type="RefSeq" id="WP_203717320.1">
    <property type="nucleotide sequence ID" value="NZ_BONE01000061.1"/>
</dbReference>
<evidence type="ECO:0000256" key="1">
    <source>
        <dbReference type="ARBA" id="ARBA00023015"/>
    </source>
</evidence>
<dbReference type="InterPro" id="IPR014284">
    <property type="entry name" value="RNA_pol_sigma-70_dom"/>
</dbReference>
<accession>A0ABQ4D028</accession>
<name>A0ABQ4D028_9ACTN</name>
<keyword evidence="2" id="KW-0731">Sigma factor</keyword>
<dbReference type="Pfam" id="PF04542">
    <property type="entry name" value="Sigma70_r2"/>
    <property type="match status" value="1"/>
</dbReference>
<dbReference type="PANTHER" id="PTHR30385:SF4">
    <property type="entry name" value="RNA POLYMERASE SIGMA-E FACTOR"/>
    <property type="match status" value="1"/>
</dbReference>
<evidence type="ECO:0000313" key="9">
    <source>
        <dbReference type="Proteomes" id="UP000604117"/>
    </source>
</evidence>
<dbReference type="InterPro" id="IPR036388">
    <property type="entry name" value="WH-like_DNA-bd_sf"/>
</dbReference>
<keyword evidence="1" id="KW-0805">Transcription regulation</keyword>
<dbReference type="Gene3D" id="1.10.10.10">
    <property type="entry name" value="Winged helix-like DNA-binding domain superfamily/Winged helix DNA-binding domain"/>
    <property type="match status" value="2"/>
</dbReference>
<gene>
    <name evidence="8" type="ORF">Asi02nite_59650</name>
</gene>
<dbReference type="EMBL" id="BONE01000061">
    <property type="protein sequence ID" value="GIF76447.1"/>
    <property type="molecule type" value="Genomic_DNA"/>
</dbReference>
<dbReference type="InterPro" id="IPR013324">
    <property type="entry name" value="RNA_pol_sigma_r3/r4-like"/>
</dbReference>
<evidence type="ECO:0000259" key="6">
    <source>
        <dbReference type="Pfam" id="PF04542"/>
    </source>
</evidence>
<dbReference type="Proteomes" id="UP000604117">
    <property type="component" value="Unassembled WGS sequence"/>
</dbReference>
<feature type="domain" description="RNA polymerase sigma-70 region 4" evidence="7">
    <location>
        <begin position="210"/>
        <end position="258"/>
    </location>
</feature>
<evidence type="ECO:0008006" key="10">
    <source>
        <dbReference type="Google" id="ProtNLM"/>
    </source>
</evidence>
<evidence type="ECO:0000259" key="7">
    <source>
        <dbReference type="Pfam" id="PF04545"/>
    </source>
</evidence>
<dbReference type="NCBIfam" id="TIGR02980">
    <property type="entry name" value="SigBFG"/>
    <property type="match status" value="1"/>
</dbReference>
<feature type="domain" description="RNA polymerase sigma-70 region 2" evidence="6">
    <location>
        <begin position="46"/>
        <end position="114"/>
    </location>
</feature>
<evidence type="ECO:0000259" key="5">
    <source>
        <dbReference type="Pfam" id="PF04539"/>
    </source>
</evidence>
<keyword evidence="3" id="KW-0238">DNA-binding</keyword>
<dbReference type="Gene3D" id="1.20.120.1810">
    <property type="match status" value="1"/>
</dbReference>
<dbReference type="InterPro" id="IPR007627">
    <property type="entry name" value="RNA_pol_sigma70_r2"/>
</dbReference>
<evidence type="ECO:0000256" key="2">
    <source>
        <dbReference type="ARBA" id="ARBA00023082"/>
    </source>
</evidence>
<dbReference type="PANTHER" id="PTHR30385">
    <property type="entry name" value="SIGMA FACTOR F FLAGELLAR"/>
    <property type="match status" value="1"/>
</dbReference>
<sequence>MTTNLATADSRTSDLAVRETADERLRLFLELPADHPGRAAARERAIEAWLPLARHLARRYHNHGEPADDLVQTAAVGLIKAIDRFEPERGIEFTGYAIPTILGEIKRHFRDRTWAVRVPRRLQELRLAISNANSTLTHTLGRSPTVADIALHLGVSEDDVLDGLEGALAYQTTSLSTPVGAEGAGELGDMLGAPDQEFELADLRVSLGPALAKLDERSRKILTLRFYGNLTQTQIAEQVGISQMHVSRLITRALAQLRGDLESA</sequence>
<feature type="domain" description="RNA polymerase sigma-70 region 3" evidence="5">
    <location>
        <begin position="124"/>
        <end position="193"/>
    </location>
</feature>
<keyword evidence="4" id="KW-0804">Transcription</keyword>
<dbReference type="Pfam" id="PF04539">
    <property type="entry name" value="Sigma70_r3"/>
    <property type="match status" value="1"/>
</dbReference>
<protein>
    <recommendedName>
        <fullName evidence="10">RNA polymerase sigma-B factor</fullName>
    </recommendedName>
</protein>
<dbReference type="PRINTS" id="PR00046">
    <property type="entry name" value="SIGMA70FCT"/>
</dbReference>
<comment type="caution">
    <text evidence="8">The sequence shown here is derived from an EMBL/GenBank/DDBJ whole genome shotgun (WGS) entry which is preliminary data.</text>
</comment>
<dbReference type="SUPFAM" id="SSF88659">
    <property type="entry name" value="Sigma3 and sigma4 domains of RNA polymerase sigma factors"/>
    <property type="match status" value="2"/>
</dbReference>
<dbReference type="NCBIfam" id="TIGR02937">
    <property type="entry name" value="sigma70-ECF"/>
    <property type="match status" value="1"/>
</dbReference>
<evidence type="ECO:0000256" key="4">
    <source>
        <dbReference type="ARBA" id="ARBA00023163"/>
    </source>
</evidence>
<dbReference type="CDD" id="cd06171">
    <property type="entry name" value="Sigma70_r4"/>
    <property type="match status" value="1"/>
</dbReference>
<dbReference type="SUPFAM" id="SSF88946">
    <property type="entry name" value="Sigma2 domain of RNA polymerase sigma factors"/>
    <property type="match status" value="1"/>
</dbReference>